<comment type="caution">
    <text evidence="1">The sequence shown here is derived from an EMBL/GenBank/DDBJ whole genome shotgun (WGS) entry which is preliminary data.</text>
</comment>
<reference evidence="1" key="2">
    <citation type="submission" date="2019-01" db="EMBL/GenBank/DDBJ databases">
        <authorList>
            <consortium name="NCBI Pathogen Detection Project"/>
        </authorList>
    </citation>
    <scope>NUCLEOTIDE SEQUENCE</scope>
    <source>
        <strain evidence="1">L00626-14</strain>
    </source>
</reference>
<dbReference type="Gene3D" id="6.20.50.60">
    <property type="match status" value="1"/>
</dbReference>
<name>A0A706C5A7_SALTM</name>
<dbReference type="EMBL" id="DAANAH010000269">
    <property type="protein sequence ID" value="HAC9004671.1"/>
    <property type="molecule type" value="Genomic_DNA"/>
</dbReference>
<keyword evidence="1" id="KW-0436">Ligase</keyword>
<dbReference type="GO" id="GO:0015940">
    <property type="term" value="P:pantothenate biosynthetic process"/>
    <property type="evidence" value="ECO:0007669"/>
    <property type="project" value="InterPro"/>
</dbReference>
<dbReference type="InterPro" id="IPR003721">
    <property type="entry name" value="Pantoate_ligase"/>
</dbReference>
<dbReference type="AlphaFoldDB" id="A0A706C5A7"/>
<accession>A0A706C5A7</accession>
<dbReference type="SUPFAM" id="SSF52374">
    <property type="entry name" value="Nucleotidylyl transferase"/>
    <property type="match status" value="1"/>
</dbReference>
<feature type="non-terminal residue" evidence="1">
    <location>
        <position position="1"/>
    </location>
</feature>
<proteinExistence type="predicted"/>
<dbReference type="EC" id="6.3.2.1" evidence="1"/>
<reference evidence="1" key="1">
    <citation type="journal article" date="2018" name="Genome Biol.">
        <title>SKESA: strategic k-mer extension for scrupulous assemblies.</title>
        <authorList>
            <person name="Souvorov A."/>
            <person name="Agarwala R."/>
            <person name="Lipman D.J."/>
        </authorList>
    </citation>
    <scope>NUCLEOTIDE SEQUENCE</scope>
    <source>
        <strain evidence="1">L00626-14</strain>
    </source>
</reference>
<sequence length="43" mass="4722">DIQIRDADTLLELTETSKRAVILAAAWLGQARLIDNQSVTLAQ</sequence>
<dbReference type="GO" id="GO:0004592">
    <property type="term" value="F:pantoate-beta-alanine ligase activity"/>
    <property type="evidence" value="ECO:0007669"/>
    <property type="project" value="UniProtKB-EC"/>
</dbReference>
<protein>
    <submittedName>
        <fullName evidence="1">Pantoate--beta-alanine ligase</fullName>
        <ecNumber evidence="1">6.3.2.1</ecNumber>
    </submittedName>
</protein>
<evidence type="ECO:0000313" key="1">
    <source>
        <dbReference type="EMBL" id="HAC9004671.1"/>
    </source>
</evidence>
<gene>
    <name evidence="1" type="primary">panC</name>
    <name evidence="1" type="ORF">G0J27_23905</name>
</gene>
<organism evidence="1">
    <name type="scientific">Salmonella typhimurium</name>
    <dbReference type="NCBI Taxonomy" id="90371"/>
    <lineage>
        <taxon>Bacteria</taxon>
        <taxon>Pseudomonadati</taxon>
        <taxon>Pseudomonadota</taxon>
        <taxon>Gammaproteobacteria</taxon>
        <taxon>Enterobacterales</taxon>
        <taxon>Enterobacteriaceae</taxon>
        <taxon>Salmonella</taxon>
    </lineage>
</organism>
<dbReference type="Pfam" id="PF02569">
    <property type="entry name" value="Pantoate_ligase"/>
    <property type="match status" value="1"/>
</dbReference>